<dbReference type="EMBL" id="QMFY01000021">
    <property type="protein sequence ID" value="RAV98143.1"/>
    <property type="molecule type" value="Genomic_DNA"/>
</dbReference>
<dbReference type="Proteomes" id="UP000251889">
    <property type="component" value="Unassembled WGS sequence"/>
</dbReference>
<evidence type="ECO:0000256" key="1">
    <source>
        <dbReference type="SAM" id="Phobius"/>
    </source>
</evidence>
<dbReference type="GO" id="GO:0016989">
    <property type="term" value="F:sigma factor antagonist activity"/>
    <property type="evidence" value="ECO:0007669"/>
    <property type="project" value="TreeGrafter"/>
</dbReference>
<dbReference type="Gene3D" id="2.60.120.1440">
    <property type="match status" value="1"/>
</dbReference>
<dbReference type="InterPro" id="IPR012373">
    <property type="entry name" value="Ferrdict_sens_TM"/>
</dbReference>
<organism evidence="4 5">
    <name type="scientific">Pseudochryseolinea flava</name>
    <dbReference type="NCBI Taxonomy" id="2059302"/>
    <lineage>
        <taxon>Bacteria</taxon>
        <taxon>Pseudomonadati</taxon>
        <taxon>Bacteroidota</taxon>
        <taxon>Cytophagia</taxon>
        <taxon>Cytophagales</taxon>
        <taxon>Fulvivirgaceae</taxon>
        <taxon>Pseudochryseolinea</taxon>
    </lineage>
</organism>
<evidence type="ECO:0000259" key="2">
    <source>
        <dbReference type="Pfam" id="PF04773"/>
    </source>
</evidence>
<sequence>MDYTKFNVEDFASNDSFIDWVNQSDPEAVKYWNLYLSTHPEIRDTVEKARILVLNLKHAEKTPYDAGQVASMWKKIESGVEVPVNTKSKSRKFSYAFVLATAIFICAATSIWYYTQEHNANQSLEYYSYAAVSSDFVEHVNETDQAQRVVLQDGSTVVLAAKSAFKYKANYLDDSTRNVYLSGEAFFDVAHNPYKPFIVHSDELFVKVLGTSFRVSAQANTPSFLVAVKTGKVSVYTSNSNGEKKDGVILLPNQQVNYVRKEQSFEKTLVEMPEILNATIKPEDFVFENTPIATVFKKIENAYGIEIIFNEETMKNCFLTVPLGTESMTEKLKIICQTIGASYEIIDANVVINSAGCK</sequence>
<feature type="domain" description="Protein FecR C-terminal" evidence="3">
    <location>
        <begin position="284"/>
        <end position="352"/>
    </location>
</feature>
<evidence type="ECO:0008006" key="6">
    <source>
        <dbReference type="Google" id="ProtNLM"/>
    </source>
</evidence>
<dbReference type="Pfam" id="PF04773">
    <property type="entry name" value="FecR"/>
    <property type="match status" value="1"/>
</dbReference>
<feature type="domain" description="FecR protein" evidence="2">
    <location>
        <begin position="143"/>
        <end position="233"/>
    </location>
</feature>
<name>A0A364XW21_9BACT</name>
<keyword evidence="1" id="KW-0472">Membrane</keyword>
<protein>
    <recommendedName>
        <fullName evidence="6">FecR family protein</fullName>
    </recommendedName>
</protein>
<evidence type="ECO:0000259" key="3">
    <source>
        <dbReference type="Pfam" id="PF16344"/>
    </source>
</evidence>
<dbReference type="Gene3D" id="3.55.50.30">
    <property type="match status" value="1"/>
</dbReference>
<gene>
    <name evidence="4" type="ORF">DQQ10_25080</name>
</gene>
<dbReference type="Pfam" id="PF16344">
    <property type="entry name" value="FecR_C"/>
    <property type="match status" value="1"/>
</dbReference>
<evidence type="ECO:0000313" key="5">
    <source>
        <dbReference type="Proteomes" id="UP000251889"/>
    </source>
</evidence>
<dbReference type="InterPro" id="IPR032508">
    <property type="entry name" value="FecR_C"/>
</dbReference>
<dbReference type="PIRSF" id="PIRSF018266">
    <property type="entry name" value="FecR"/>
    <property type="match status" value="1"/>
</dbReference>
<keyword evidence="5" id="KW-1185">Reference proteome</keyword>
<keyword evidence="1" id="KW-1133">Transmembrane helix</keyword>
<dbReference type="OrthoDB" id="1099916at2"/>
<accession>A0A364XW21</accession>
<comment type="caution">
    <text evidence="4">The sequence shown here is derived from an EMBL/GenBank/DDBJ whole genome shotgun (WGS) entry which is preliminary data.</text>
</comment>
<dbReference type="AlphaFoldDB" id="A0A364XW21"/>
<proteinExistence type="predicted"/>
<keyword evidence="1" id="KW-0812">Transmembrane</keyword>
<dbReference type="PANTHER" id="PTHR30273">
    <property type="entry name" value="PERIPLASMIC SIGNAL SENSOR AND SIGMA FACTOR ACTIVATOR FECR-RELATED"/>
    <property type="match status" value="1"/>
</dbReference>
<feature type="transmembrane region" description="Helical" evidence="1">
    <location>
        <begin position="93"/>
        <end position="114"/>
    </location>
</feature>
<dbReference type="PANTHER" id="PTHR30273:SF2">
    <property type="entry name" value="PROTEIN FECR"/>
    <property type="match status" value="1"/>
</dbReference>
<evidence type="ECO:0000313" key="4">
    <source>
        <dbReference type="EMBL" id="RAV98143.1"/>
    </source>
</evidence>
<dbReference type="InterPro" id="IPR006860">
    <property type="entry name" value="FecR"/>
</dbReference>
<dbReference type="RefSeq" id="WP_112749689.1">
    <property type="nucleotide sequence ID" value="NZ_QMFY01000021.1"/>
</dbReference>
<reference evidence="4 5" key="1">
    <citation type="submission" date="2018-06" db="EMBL/GenBank/DDBJ databases">
        <title>Chryseolinea flavus sp. nov., a member of the phylum Bacteroidetes isolated from soil.</title>
        <authorList>
            <person name="Li Y."/>
            <person name="Wang J."/>
        </authorList>
    </citation>
    <scope>NUCLEOTIDE SEQUENCE [LARGE SCALE GENOMIC DNA]</scope>
    <source>
        <strain evidence="4 5">SDU1-6</strain>
    </source>
</reference>